<keyword evidence="2" id="KW-1185">Reference proteome</keyword>
<sequence length="67" mass="7542">MQGLFCAFFALPNGEKLIVESASLVNPKMPISMKFFGFQKFIRQVGPRQPESSGPGLLKEWKKVLKN</sequence>
<proteinExistence type="predicted"/>
<dbReference type="EMBL" id="NAAD01000002">
    <property type="protein sequence ID" value="ORJ63111.1"/>
    <property type="molecule type" value="Genomic_DNA"/>
</dbReference>
<dbReference type="Proteomes" id="UP000193136">
    <property type="component" value="Unassembled WGS sequence"/>
</dbReference>
<gene>
    <name evidence="1" type="ORF">B5V00_03450</name>
</gene>
<dbReference type="AlphaFoldDB" id="A0A1X0YD20"/>
<protein>
    <submittedName>
        <fullName evidence="1">Uncharacterized protein</fullName>
    </submittedName>
</protein>
<comment type="caution">
    <text evidence="1">The sequence shown here is derived from an EMBL/GenBank/DDBJ whole genome shotgun (WGS) entry which is preliminary data.</text>
</comment>
<evidence type="ECO:0000313" key="1">
    <source>
        <dbReference type="EMBL" id="ORJ63111.1"/>
    </source>
</evidence>
<reference evidence="1 2" key="1">
    <citation type="submission" date="2017-03" db="EMBL/GenBank/DDBJ databases">
        <title>Genome sequence of Geothermobacter sp. EPR-M, Deep-Sea Iron Reducer.</title>
        <authorList>
            <person name="Tully B."/>
            <person name="Savalia P."/>
            <person name="Abuyen K."/>
            <person name="Baughan C."/>
            <person name="Romero E."/>
            <person name="Ronkowski C."/>
            <person name="Torres B."/>
            <person name="Tremblay J."/>
            <person name="Trujillo A."/>
            <person name="Tyler M."/>
            <person name="Perez-Rodriguez I."/>
            <person name="Amend J."/>
        </authorList>
    </citation>
    <scope>NUCLEOTIDE SEQUENCE [LARGE SCALE GENOMIC DNA]</scope>
    <source>
        <strain evidence="1 2">EPR-M</strain>
    </source>
</reference>
<evidence type="ECO:0000313" key="2">
    <source>
        <dbReference type="Proteomes" id="UP000193136"/>
    </source>
</evidence>
<name>A0A1X0YD20_9BACT</name>
<accession>A0A1X0YD20</accession>
<organism evidence="1 2">
    <name type="scientific">Geothermobacter hydrogeniphilus</name>
    <dbReference type="NCBI Taxonomy" id="1969733"/>
    <lineage>
        <taxon>Bacteria</taxon>
        <taxon>Pseudomonadati</taxon>
        <taxon>Thermodesulfobacteriota</taxon>
        <taxon>Desulfuromonadia</taxon>
        <taxon>Desulfuromonadales</taxon>
        <taxon>Geothermobacteraceae</taxon>
        <taxon>Geothermobacter</taxon>
    </lineage>
</organism>